<dbReference type="GO" id="GO:0106245">
    <property type="term" value="F:L-serine-phosphatidylethanolamine phosphatidyltransferase activity"/>
    <property type="evidence" value="ECO:0007669"/>
    <property type="project" value="UniProtKB-UniRule"/>
</dbReference>
<evidence type="ECO:0000256" key="1">
    <source>
        <dbReference type="ARBA" id="ARBA00004477"/>
    </source>
</evidence>
<evidence type="ECO:0000256" key="12">
    <source>
        <dbReference type="RuleBase" id="RU368094"/>
    </source>
</evidence>
<comment type="pathway">
    <text evidence="3">Lipid metabolism.</text>
</comment>
<keyword evidence="5 12" id="KW-0808">Transferase</keyword>
<feature type="transmembrane region" description="Helical" evidence="12">
    <location>
        <begin position="267"/>
        <end position="287"/>
    </location>
</feature>
<evidence type="ECO:0000256" key="13">
    <source>
        <dbReference type="SAM" id="MobiDB-lite"/>
    </source>
</evidence>
<dbReference type="PANTHER" id="PTHR15362">
    <property type="entry name" value="PHOSPHATIDYLINOSITOL SYNTHASE"/>
    <property type="match status" value="1"/>
</dbReference>
<name>A0A0D6M3P4_9BILA</name>
<feature type="transmembrane region" description="Helical" evidence="12">
    <location>
        <begin position="124"/>
        <end position="142"/>
    </location>
</feature>
<keyword evidence="10 12" id="KW-0472">Membrane</keyword>
<keyword evidence="15" id="KW-1185">Reference proteome</keyword>
<evidence type="ECO:0000256" key="5">
    <source>
        <dbReference type="ARBA" id="ARBA00022679"/>
    </source>
</evidence>
<feature type="compositionally biased region" description="Basic and acidic residues" evidence="13">
    <location>
        <begin position="685"/>
        <end position="717"/>
    </location>
</feature>
<dbReference type="PANTHER" id="PTHR15362:SF39">
    <property type="entry name" value="PHOSPHATIDYLSERINE SYNTHASE"/>
    <property type="match status" value="1"/>
</dbReference>
<feature type="transmembrane region" description="Helical" evidence="12">
    <location>
        <begin position="358"/>
        <end position="376"/>
    </location>
</feature>
<keyword evidence="8 12" id="KW-1133">Transmembrane helix</keyword>
<dbReference type="UniPathway" id="UPA00948"/>
<reference evidence="14 15" key="1">
    <citation type="submission" date="2013-05" db="EMBL/GenBank/DDBJ databases">
        <title>Draft genome of the parasitic nematode Anyclostoma ceylanicum.</title>
        <authorList>
            <person name="Mitreva M."/>
        </authorList>
    </citation>
    <scope>NUCLEOTIDE SEQUENCE [LARGE SCALE GENOMIC DNA]</scope>
</reference>
<keyword evidence="11 12" id="KW-1208">Phospholipid metabolism</keyword>
<feature type="transmembrane region" description="Helical" evidence="12">
    <location>
        <begin position="335"/>
        <end position="352"/>
    </location>
</feature>
<feature type="transmembrane region" description="Helical" evidence="12">
    <location>
        <begin position="226"/>
        <end position="247"/>
    </location>
</feature>
<keyword evidence="7 12" id="KW-0256">Endoplasmic reticulum</keyword>
<keyword evidence="6 12" id="KW-0812">Transmembrane</keyword>
<dbReference type="GO" id="GO:0006659">
    <property type="term" value="P:phosphatidylserine biosynthetic process"/>
    <property type="evidence" value="ECO:0007669"/>
    <property type="project" value="UniProtKB-UniRule"/>
</dbReference>
<evidence type="ECO:0000313" key="15">
    <source>
        <dbReference type="Proteomes" id="UP000054495"/>
    </source>
</evidence>
<comment type="function">
    <text evidence="12">Catalyzes a base-exchange reaction in which the polar head group of phosphatidylethanolamine (PE) is replaced by L-serine.</text>
</comment>
<feature type="compositionally biased region" description="Basic and acidic residues" evidence="13">
    <location>
        <begin position="664"/>
        <end position="677"/>
    </location>
</feature>
<comment type="subcellular location">
    <subcellularLocation>
        <location evidence="1 12">Endoplasmic reticulum membrane</location>
        <topology evidence="1 12">Multi-pass membrane protein</topology>
    </subcellularLocation>
</comment>
<feature type="compositionally biased region" description="Polar residues" evidence="13">
    <location>
        <begin position="582"/>
        <end position="593"/>
    </location>
</feature>
<evidence type="ECO:0000256" key="2">
    <source>
        <dbReference type="ARBA" id="ARBA00004916"/>
    </source>
</evidence>
<evidence type="ECO:0000256" key="7">
    <source>
        <dbReference type="ARBA" id="ARBA00022824"/>
    </source>
</evidence>
<feature type="transmembrane region" description="Helical" evidence="12">
    <location>
        <begin position="435"/>
        <end position="453"/>
    </location>
</feature>
<comment type="catalytic activity">
    <reaction evidence="12">
        <text>a 1,2-diacyl-sn-glycero-3-phosphoethanolamine + L-serine = a 1,2-diacyl-sn-glycero-3-phospho-L-serine + ethanolamine</text>
        <dbReference type="Rhea" id="RHEA:27606"/>
        <dbReference type="ChEBI" id="CHEBI:33384"/>
        <dbReference type="ChEBI" id="CHEBI:57262"/>
        <dbReference type="ChEBI" id="CHEBI:57603"/>
        <dbReference type="ChEBI" id="CHEBI:64612"/>
        <dbReference type="EC" id="2.7.8.29"/>
    </reaction>
</comment>
<feature type="transmembrane region" description="Helical" evidence="12">
    <location>
        <begin position="154"/>
        <end position="174"/>
    </location>
</feature>
<dbReference type="GO" id="GO:0005789">
    <property type="term" value="C:endoplasmic reticulum membrane"/>
    <property type="evidence" value="ECO:0007669"/>
    <property type="project" value="UniProtKB-SubCell"/>
</dbReference>
<feature type="region of interest" description="Disordered" evidence="13">
    <location>
        <begin position="477"/>
        <end position="530"/>
    </location>
</feature>
<gene>
    <name evidence="14" type="ORF">ANCCEY_03899</name>
</gene>
<evidence type="ECO:0000256" key="11">
    <source>
        <dbReference type="ARBA" id="ARBA00023264"/>
    </source>
</evidence>
<feature type="compositionally biased region" description="Basic and acidic residues" evidence="13">
    <location>
        <begin position="742"/>
        <end position="782"/>
    </location>
</feature>
<dbReference type="Pfam" id="PF03034">
    <property type="entry name" value="PSS"/>
    <property type="match status" value="1"/>
</dbReference>
<proteinExistence type="inferred from homology"/>
<evidence type="ECO:0000256" key="4">
    <source>
        <dbReference type="ARBA" id="ARBA00008671"/>
    </source>
</evidence>
<feature type="compositionally biased region" description="Basic and acidic residues" evidence="13">
    <location>
        <begin position="594"/>
        <end position="657"/>
    </location>
</feature>
<dbReference type="AlphaFoldDB" id="A0A0D6M3P4"/>
<sequence length="847" mass="96629">MTLVLDYSVMTDDENQVRRRVVIKEGKDDVMLLHEDDRIGDAGCYTTEGEAEDDSKGSKRVVRRRSRKELERIHFQMVNERVVEDITLEVLYKPHTLTILACLCAFLCYKAFSGDDRGTDENVYDGLMGTFALFLVVSALAFPNGPFIRPHPVLWRIIFGMSVVYLMILQFTLFQTYADIKKVLSWLDPDGLSHEKLVEKEYAVNCSDVTLERIWSHMDIFAVGHFLGWAMKALLIRHGILCWYISIAWELTEVVFTKLLPNFEECWWDAIILDVLLCNGLGIWFGLKVCSFFQMRQFHWESIKDIKSHRGRFKRAVMQFLPESWTELHWFNSNAFKRTMAVYLFVLIWLLTELNTFFLKHVVGTFFSIWLSVWWARFISDTKEFDFDGEKRVCYIDSSHENLGAIQDDEMPGNKLKLGVSNVELRAREIEKQSAFIAMELTVAALNITWFFILCFKKKKDKRIVGGSSIRVIPKSRSIEMEPTQRRNTYTPVMEKTQRKTQDSEGKNKGTVATAEQIESGTKSSDEKKKDTAEAIKLLKDSNKGKLGTAELPNSKDNAKEQLKTPEAVKDSKDNVKKAVKKTQTGSKSNENVHTAEKLGNDKNILREKATQPGDSKDKVTPQEKIKVKPVPEENIKDKPVAKQNEKEKPGPKENAKAKPAPEQNEKEKPGSKEKAKVKPVAKQNGKEKPDLKEDAKVKPDNKAKAEDKPVHKENVKSKPAPGGDVKAKTALESKPAPGGDIKAKTALEKKIEDKPVPDEKEKKKENQEPESKTAEEGDSPKKKTPPSSKSPSTNELERKHSEYIIYRAEVKGKDKRKTKVKEKSKMIGELMLPYLIQNVTFRHLTE</sequence>
<feature type="region of interest" description="Disordered" evidence="13">
    <location>
        <begin position="545"/>
        <end position="803"/>
    </location>
</feature>
<organism evidence="14 15">
    <name type="scientific">Ancylostoma ceylanicum</name>
    <dbReference type="NCBI Taxonomy" id="53326"/>
    <lineage>
        <taxon>Eukaryota</taxon>
        <taxon>Metazoa</taxon>
        <taxon>Ecdysozoa</taxon>
        <taxon>Nematoda</taxon>
        <taxon>Chromadorea</taxon>
        <taxon>Rhabditida</taxon>
        <taxon>Rhabditina</taxon>
        <taxon>Rhabditomorpha</taxon>
        <taxon>Strongyloidea</taxon>
        <taxon>Ancylostomatidae</taxon>
        <taxon>Ancylostomatinae</taxon>
        <taxon>Ancylostoma</taxon>
    </lineage>
</organism>
<evidence type="ECO:0000313" key="14">
    <source>
        <dbReference type="EMBL" id="EPB76991.1"/>
    </source>
</evidence>
<dbReference type="EMBL" id="KE124848">
    <property type="protein sequence ID" value="EPB76991.1"/>
    <property type="molecule type" value="Genomic_DNA"/>
</dbReference>
<keyword evidence="12" id="KW-0444">Lipid biosynthesis</keyword>
<dbReference type="InterPro" id="IPR004277">
    <property type="entry name" value="PSS"/>
</dbReference>
<accession>A0A0D6M3P4</accession>
<evidence type="ECO:0000256" key="6">
    <source>
        <dbReference type="ARBA" id="ARBA00022692"/>
    </source>
</evidence>
<evidence type="ECO:0000256" key="3">
    <source>
        <dbReference type="ARBA" id="ARBA00005189"/>
    </source>
</evidence>
<comment type="pathway">
    <text evidence="2 12">Phospholipid metabolism; phosphatidylserine biosynthesis.</text>
</comment>
<evidence type="ECO:0000256" key="9">
    <source>
        <dbReference type="ARBA" id="ARBA00023098"/>
    </source>
</evidence>
<comment type="similarity">
    <text evidence="4 12">Belongs to the phosphatidyl serine synthase family.</text>
</comment>
<keyword evidence="9 12" id="KW-0443">Lipid metabolism</keyword>
<feature type="compositionally biased region" description="Basic and acidic residues" evidence="13">
    <location>
        <begin position="496"/>
        <end position="508"/>
    </location>
</feature>
<feature type="compositionally biased region" description="Basic and acidic residues" evidence="13">
    <location>
        <begin position="557"/>
        <end position="577"/>
    </location>
</feature>
<evidence type="ECO:0000256" key="10">
    <source>
        <dbReference type="ARBA" id="ARBA00023136"/>
    </source>
</evidence>
<protein>
    <recommendedName>
        <fullName evidence="12">Phosphatidylserine synthase</fullName>
        <ecNumber evidence="12">2.7.8.29</ecNumber>
    </recommendedName>
    <alternativeName>
        <fullName evidence="12">Serine-exchange enzyme</fullName>
    </alternativeName>
</protein>
<dbReference type="EC" id="2.7.8.29" evidence="12"/>
<dbReference type="Proteomes" id="UP000054495">
    <property type="component" value="Unassembled WGS sequence"/>
</dbReference>
<keyword evidence="12" id="KW-0594">Phospholipid biosynthesis</keyword>
<evidence type="ECO:0000256" key="8">
    <source>
        <dbReference type="ARBA" id="ARBA00022989"/>
    </source>
</evidence>